<organism evidence="1 2">
    <name type="scientific">Cylicocyclus nassatus</name>
    <name type="common">Nematode worm</name>
    <dbReference type="NCBI Taxonomy" id="53992"/>
    <lineage>
        <taxon>Eukaryota</taxon>
        <taxon>Metazoa</taxon>
        <taxon>Ecdysozoa</taxon>
        <taxon>Nematoda</taxon>
        <taxon>Chromadorea</taxon>
        <taxon>Rhabditida</taxon>
        <taxon>Rhabditina</taxon>
        <taxon>Rhabditomorpha</taxon>
        <taxon>Strongyloidea</taxon>
        <taxon>Strongylidae</taxon>
        <taxon>Cylicocyclus</taxon>
    </lineage>
</organism>
<dbReference type="AlphaFoldDB" id="A0AA36GC71"/>
<protein>
    <submittedName>
        <fullName evidence="1">Uncharacterized protein</fullName>
    </submittedName>
</protein>
<evidence type="ECO:0000313" key="2">
    <source>
        <dbReference type="Proteomes" id="UP001176961"/>
    </source>
</evidence>
<evidence type="ECO:0000313" key="1">
    <source>
        <dbReference type="EMBL" id="CAJ0588457.1"/>
    </source>
</evidence>
<reference evidence="1" key="1">
    <citation type="submission" date="2023-07" db="EMBL/GenBank/DDBJ databases">
        <authorList>
            <consortium name="CYATHOMIX"/>
        </authorList>
    </citation>
    <scope>NUCLEOTIDE SEQUENCE</scope>
    <source>
        <strain evidence="1">N/A</strain>
    </source>
</reference>
<accession>A0AA36GC71</accession>
<name>A0AA36GC71_CYLNA</name>
<proteinExistence type="predicted"/>
<sequence length="104" mass="12157">MNRLAFIFPFLFFAIVPATVGIRKLPATTRKPQLTDYKACFATCSIALYQENKLNHTTRSVTCYKRCKKQQTKEEKEEFWQDMASLPKEKKGLIKKLIRSPRVK</sequence>
<dbReference type="Proteomes" id="UP001176961">
    <property type="component" value="Unassembled WGS sequence"/>
</dbReference>
<comment type="caution">
    <text evidence="1">The sequence shown here is derived from an EMBL/GenBank/DDBJ whole genome shotgun (WGS) entry which is preliminary data.</text>
</comment>
<gene>
    <name evidence="1" type="ORF">CYNAS_LOCUS440</name>
</gene>
<dbReference type="EMBL" id="CATQJL010000001">
    <property type="protein sequence ID" value="CAJ0588457.1"/>
    <property type="molecule type" value="Genomic_DNA"/>
</dbReference>
<keyword evidence="2" id="KW-1185">Reference proteome</keyword>